<accession>D5UQR8</accession>
<protein>
    <recommendedName>
        <fullName evidence="4">HNH nuclease domain-containing protein</fullName>
    </recommendedName>
</protein>
<dbReference type="EMBL" id="CP001966">
    <property type="protein sequence ID" value="ADG76901.1"/>
    <property type="molecule type" value="Genomic_DNA"/>
</dbReference>
<evidence type="ECO:0008006" key="4">
    <source>
        <dbReference type="Google" id="ProtNLM"/>
    </source>
</evidence>
<evidence type="ECO:0000313" key="2">
    <source>
        <dbReference type="EMBL" id="ADG76901.1"/>
    </source>
</evidence>
<dbReference type="KEGG" id="tpr:Tpau_0251"/>
<keyword evidence="3" id="KW-1185">Reference proteome</keyword>
<proteinExistence type="predicted"/>
<organism evidence="2 3">
    <name type="scientific">Tsukamurella paurometabola (strain ATCC 8368 / DSM 20162 / CCUG 35730 / CIP 100753 / JCM 10117 / KCTC 9821 / NBRC 16120 / NCIMB 702349 / NCTC 13040)</name>
    <name type="common">Corynebacterium paurometabolum</name>
    <dbReference type="NCBI Taxonomy" id="521096"/>
    <lineage>
        <taxon>Bacteria</taxon>
        <taxon>Bacillati</taxon>
        <taxon>Actinomycetota</taxon>
        <taxon>Actinomycetes</taxon>
        <taxon>Mycobacteriales</taxon>
        <taxon>Tsukamurellaceae</taxon>
        <taxon>Tsukamurella</taxon>
    </lineage>
</organism>
<feature type="compositionally biased region" description="Low complexity" evidence="1">
    <location>
        <begin position="17"/>
        <end position="38"/>
    </location>
</feature>
<dbReference type="SUPFAM" id="SSF54060">
    <property type="entry name" value="His-Me finger endonucleases"/>
    <property type="match status" value="1"/>
</dbReference>
<dbReference type="HOGENOM" id="CLU_119978_1_0_11"/>
<evidence type="ECO:0000313" key="3">
    <source>
        <dbReference type="Proteomes" id="UP000001213"/>
    </source>
</evidence>
<dbReference type="InterPro" id="IPR044925">
    <property type="entry name" value="His-Me_finger_sf"/>
</dbReference>
<dbReference type="eggNOG" id="ENOG503465Z">
    <property type="taxonomic scope" value="Bacteria"/>
</dbReference>
<dbReference type="RefSeq" id="WP_013124956.1">
    <property type="nucleotide sequence ID" value="NC_014158.1"/>
</dbReference>
<reference evidence="2 3" key="2">
    <citation type="journal article" date="2011" name="Stand. Genomic Sci.">
        <title>Complete genome sequence of Tsukamurella paurometabola type strain (no. 33).</title>
        <authorList>
            <person name="Munk A.C."/>
            <person name="Lapidus A."/>
            <person name="Lucas S."/>
            <person name="Nolan M."/>
            <person name="Tice H."/>
            <person name="Cheng J.F."/>
            <person name="Del Rio T.G."/>
            <person name="Goodwin L."/>
            <person name="Pitluck S."/>
            <person name="Liolios K."/>
            <person name="Huntemann M."/>
            <person name="Ivanova N."/>
            <person name="Mavromatis K."/>
            <person name="Mikhailova N."/>
            <person name="Pati A."/>
            <person name="Chen A."/>
            <person name="Palaniappan K."/>
            <person name="Tapia R."/>
            <person name="Han C."/>
            <person name="Land M."/>
            <person name="Hauser L."/>
            <person name="Chang Y.J."/>
            <person name="Jeffries C.D."/>
            <person name="Brettin T."/>
            <person name="Yasawong M."/>
            <person name="Brambilla E.M."/>
            <person name="Rohde M."/>
            <person name="Sikorski J."/>
            <person name="Goker M."/>
            <person name="Detter J.C."/>
            <person name="Woyke T."/>
            <person name="Bristow J."/>
            <person name="Eisen J.A."/>
            <person name="Markowitz V."/>
            <person name="Hugenholtz P."/>
            <person name="Kyrpides N.C."/>
            <person name="Klenk H.P."/>
        </authorList>
    </citation>
    <scope>NUCLEOTIDE SEQUENCE [LARGE SCALE GENOMIC DNA]</scope>
    <source>
        <strain evidence="3">ATCC 8368 / DSM 20162 / CCUG 35730 / CIP 100753 / JCM 10117 / KCTC 9821 / NBRC 16120 / NCIMB 702349 / NCTC 13040</strain>
    </source>
</reference>
<name>D5UQR8_TSUPD</name>
<reference evidence="3" key="1">
    <citation type="submission" date="2010-03" db="EMBL/GenBank/DDBJ databases">
        <title>The complete chromosome of Tsukamurella paurometabola DSM 20162.</title>
        <authorList>
            <consortium name="US DOE Joint Genome Institute (JGI-PGF)"/>
            <person name="Lucas S."/>
            <person name="Copeland A."/>
            <person name="Lapidus A."/>
            <person name="Glavina del Rio T."/>
            <person name="Dalin E."/>
            <person name="Tice H."/>
            <person name="Bruce D."/>
            <person name="Goodwin L."/>
            <person name="Pitluck S."/>
            <person name="Kyrpides N."/>
            <person name="Mavromatis K."/>
            <person name="Ivanova N."/>
            <person name="Mikhailova N."/>
            <person name="Munk A.C."/>
            <person name="Brettin T."/>
            <person name="Detter J.C."/>
            <person name="Tapia R."/>
            <person name="Han C."/>
            <person name="Larimer F."/>
            <person name="Land M."/>
            <person name="Hauser L."/>
            <person name="Markowitz V."/>
            <person name="Cheng J.-F."/>
            <person name="Hugenholtz P."/>
            <person name="Woyke T."/>
            <person name="Wu D."/>
            <person name="Jando M."/>
            <person name="Brambilla E."/>
            <person name="Klenk H.-P."/>
            <person name="Eisen J.A."/>
        </authorList>
    </citation>
    <scope>NUCLEOTIDE SEQUENCE [LARGE SCALE GENOMIC DNA]</scope>
    <source>
        <strain evidence="3">ATCC 8368 / DSM 20162 / CCUG 35730 / CIP 100753 / JCM 10117 / KCTC 9821 / NBRC 16120 / NCIMB 702349 / NCTC 13040</strain>
    </source>
</reference>
<gene>
    <name evidence="2" type="ordered locus">Tpau_0251</name>
</gene>
<feature type="region of interest" description="Disordered" evidence="1">
    <location>
        <begin position="1"/>
        <end position="38"/>
    </location>
</feature>
<dbReference type="Proteomes" id="UP000001213">
    <property type="component" value="Chromosome"/>
</dbReference>
<sequence>MAEWEEPTLPGMPAPPARSSGRPAAAGPAPRRAFTTAPPPRAITAFTAKLVPIETGCVIFTGAISTPDGYGRVTITLPGTSKPVTVSAHRFAFWTHHGALPDEGVLEHHCNEPLCVRIATDHVHASTQSANLIHAINSGRHHNSETVVDSARRADHSRAVRALVIDGFDAGEYRKIRTNHATAAVTLPLF</sequence>
<evidence type="ECO:0000256" key="1">
    <source>
        <dbReference type="SAM" id="MobiDB-lite"/>
    </source>
</evidence>
<dbReference type="AlphaFoldDB" id="D5UQR8"/>